<sequence>MDEEMIFLLQRLEEAFKDMTGYSLRESDKAAEYIRKNRKTEDSHPVSSRVLRDYWPSGKKSKKDNARPAVNSMPSNTTLNPIAECAGYRSWEAFKRIMLRQEITMHTYFDPKDFNVEKMTEDAPPIIIGWYPHYFIELQYLGNYKFEILSFSYNLRHNYKVKDILDIYGFEVRYAYEVSDIIGIKSQENDIKTDKENKKEYVSGCPFHPELRLLRSPIKYGSPEEEESL</sequence>
<reference evidence="2 3" key="1">
    <citation type="journal article" date="2019" name="Nat. Med.">
        <title>A library of human gut bacterial isolates paired with longitudinal multiomics data enables mechanistic microbiome research.</title>
        <authorList>
            <person name="Poyet M."/>
            <person name="Groussin M."/>
            <person name="Gibbons S.M."/>
            <person name="Avila-Pacheco J."/>
            <person name="Jiang X."/>
            <person name="Kearney S.M."/>
            <person name="Perrotta A.R."/>
            <person name="Berdy B."/>
            <person name="Zhao S."/>
            <person name="Lieberman T.D."/>
            <person name="Swanson P.K."/>
            <person name="Smith M."/>
            <person name="Roesemann S."/>
            <person name="Alexander J.E."/>
            <person name="Rich S.A."/>
            <person name="Livny J."/>
            <person name="Vlamakis H."/>
            <person name="Clish C."/>
            <person name="Bullock K."/>
            <person name="Deik A."/>
            <person name="Scott J."/>
            <person name="Pierce K.A."/>
            <person name="Xavier R.J."/>
            <person name="Alm E.J."/>
        </authorList>
    </citation>
    <scope>NUCLEOTIDE SEQUENCE [LARGE SCALE GENOMIC DNA]</scope>
    <source>
        <strain evidence="2 3">BIOML-A25</strain>
    </source>
</reference>
<evidence type="ECO:0000256" key="1">
    <source>
        <dbReference type="SAM" id="MobiDB-lite"/>
    </source>
</evidence>
<protein>
    <submittedName>
        <fullName evidence="2">Uncharacterized protein</fullName>
    </submittedName>
</protein>
<dbReference type="RefSeq" id="WP_129943892.1">
    <property type="nucleotide sequence ID" value="NZ_RCYQ01000013.1"/>
</dbReference>
<dbReference type="AlphaFoldDB" id="A0A7K1HID0"/>
<dbReference type="Proteomes" id="UP000437446">
    <property type="component" value="Unassembled WGS sequence"/>
</dbReference>
<organism evidence="2 3">
    <name type="scientific">Parabacteroides merdae</name>
    <dbReference type="NCBI Taxonomy" id="46503"/>
    <lineage>
        <taxon>Bacteria</taxon>
        <taxon>Pseudomonadati</taxon>
        <taxon>Bacteroidota</taxon>
        <taxon>Bacteroidia</taxon>
        <taxon>Bacteroidales</taxon>
        <taxon>Tannerellaceae</taxon>
        <taxon>Parabacteroides</taxon>
    </lineage>
</organism>
<gene>
    <name evidence="2" type="ORF">GMD66_16050</name>
</gene>
<comment type="caution">
    <text evidence="2">The sequence shown here is derived from an EMBL/GenBank/DDBJ whole genome shotgun (WGS) entry which is preliminary data.</text>
</comment>
<proteinExistence type="predicted"/>
<evidence type="ECO:0000313" key="3">
    <source>
        <dbReference type="Proteomes" id="UP000437446"/>
    </source>
</evidence>
<dbReference type="EMBL" id="WNCR01000010">
    <property type="protein sequence ID" value="MTU30697.1"/>
    <property type="molecule type" value="Genomic_DNA"/>
</dbReference>
<name>A0A7K1HID0_9BACT</name>
<accession>A0A7K1HID0</accession>
<evidence type="ECO:0000313" key="2">
    <source>
        <dbReference type="EMBL" id="MTU30697.1"/>
    </source>
</evidence>
<feature type="region of interest" description="Disordered" evidence="1">
    <location>
        <begin position="55"/>
        <end position="75"/>
    </location>
</feature>